<dbReference type="Proteomes" id="UP000287853">
    <property type="component" value="Unassembled WGS sequence"/>
</dbReference>
<keyword evidence="2" id="KW-1185">Reference proteome</keyword>
<reference evidence="1 2" key="1">
    <citation type="submission" date="2017-01" db="EMBL/GenBank/DDBJ databases">
        <title>The cable genome- insights into the physiology and evolution of filamentous bacteria capable of sulfide oxidation via long distance electron transfer.</title>
        <authorList>
            <person name="Schreiber L."/>
            <person name="Bjerg J.T."/>
            <person name="Boggild A."/>
            <person name="Van De Vossenberg J."/>
            <person name="Meysman F."/>
            <person name="Nielsen L.P."/>
            <person name="Schramm A."/>
            <person name="Kjeldsen K.U."/>
        </authorList>
    </citation>
    <scope>NUCLEOTIDE SEQUENCE [LARGE SCALE GENOMIC DNA]</scope>
    <source>
        <strain evidence="1">MCF</strain>
    </source>
</reference>
<dbReference type="EMBL" id="MTKO01000039">
    <property type="protein sequence ID" value="RWX47226.1"/>
    <property type="molecule type" value="Genomic_DNA"/>
</dbReference>
<protein>
    <submittedName>
        <fullName evidence="1">Uncharacterized protein</fullName>
    </submittedName>
</protein>
<organism evidence="1 2">
    <name type="scientific">Candidatus Electrothrix aarhusensis</name>
    <dbReference type="NCBI Taxonomy" id="1859131"/>
    <lineage>
        <taxon>Bacteria</taxon>
        <taxon>Pseudomonadati</taxon>
        <taxon>Thermodesulfobacteriota</taxon>
        <taxon>Desulfobulbia</taxon>
        <taxon>Desulfobulbales</taxon>
        <taxon>Desulfobulbaceae</taxon>
        <taxon>Candidatus Electrothrix</taxon>
    </lineage>
</organism>
<accession>A0A444J279</accession>
<proteinExistence type="predicted"/>
<gene>
    <name evidence="1" type="ORF">H206_06629</name>
</gene>
<comment type="caution">
    <text evidence="1">The sequence shown here is derived from an EMBL/GenBank/DDBJ whole genome shotgun (WGS) entry which is preliminary data.</text>
</comment>
<evidence type="ECO:0000313" key="1">
    <source>
        <dbReference type="EMBL" id="RWX47226.1"/>
    </source>
</evidence>
<name>A0A444J279_9BACT</name>
<sequence>MFFYNVIKLATIAQWTFRLIYRPCFVKRNTYCTICSSGMS</sequence>
<dbReference type="AlphaFoldDB" id="A0A444J279"/>
<evidence type="ECO:0000313" key="2">
    <source>
        <dbReference type="Proteomes" id="UP000287853"/>
    </source>
</evidence>